<protein>
    <submittedName>
        <fullName evidence="2">Uncharacterized protein</fullName>
    </submittedName>
</protein>
<proteinExistence type="predicted"/>
<sequence length="66" mass="7219">MPASDRHSFRTGAAIGRPGRNPPARGSLNNIRQTRLPYDFGQFVRAQREGAESTTRGPPEVRSATP</sequence>
<dbReference type="Proteomes" id="UP000199169">
    <property type="component" value="Unassembled WGS sequence"/>
</dbReference>
<evidence type="ECO:0000256" key="1">
    <source>
        <dbReference type="SAM" id="MobiDB-lite"/>
    </source>
</evidence>
<dbReference type="AlphaFoldDB" id="A0A1A8XN22"/>
<organism evidence="2 3">
    <name type="scientific">Candidatus Accumulibacter aalborgensis</name>
    <dbReference type="NCBI Taxonomy" id="1860102"/>
    <lineage>
        <taxon>Bacteria</taxon>
        <taxon>Pseudomonadati</taxon>
        <taxon>Pseudomonadota</taxon>
        <taxon>Betaproteobacteria</taxon>
        <taxon>Candidatus Accumulibacter</taxon>
    </lineage>
</organism>
<evidence type="ECO:0000313" key="2">
    <source>
        <dbReference type="EMBL" id="SBT05822.1"/>
    </source>
</evidence>
<feature type="region of interest" description="Disordered" evidence="1">
    <location>
        <begin position="1"/>
        <end position="66"/>
    </location>
</feature>
<gene>
    <name evidence="2" type="ORF">ACCAA_270075</name>
</gene>
<accession>A0A1A8XN22</accession>
<dbReference type="STRING" id="1860102.ACCAA_270075"/>
<name>A0A1A8XN22_9PROT</name>
<reference evidence="2 3" key="1">
    <citation type="submission" date="2016-06" db="EMBL/GenBank/DDBJ databases">
        <authorList>
            <person name="Kjaerup R.B."/>
            <person name="Dalgaard T.S."/>
            <person name="Juul-Madsen H.R."/>
        </authorList>
    </citation>
    <scope>NUCLEOTIDE SEQUENCE [LARGE SCALE GENOMIC DNA]</scope>
    <source>
        <strain evidence="2">3</strain>
    </source>
</reference>
<dbReference type="EMBL" id="FLQX01000102">
    <property type="protein sequence ID" value="SBT05822.1"/>
    <property type="molecule type" value="Genomic_DNA"/>
</dbReference>
<keyword evidence="3" id="KW-1185">Reference proteome</keyword>
<evidence type="ECO:0000313" key="3">
    <source>
        <dbReference type="Proteomes" id="UP000199169"/>
    </source>
</evidence>